<dbReference type="Proteomes" id="UP000014113">
    <property type="component" value="Unassembled WGS sequence"/>
</dbReference>
<proteinExistence type="predicted"/>
<dbReference type="Pfam" id="PF08282">
    <property type="entry name" value="Hydrolase_3"/>
    <property type="match status" value="1"/>
</dbReference>
<dbReference type="PATRIC" id="fig|1121865.3.peg.495"/>
<dbReference type="SFLD" id="SFLDS00003">
    <property type="entry name" value="Haloacid_Dehalogenase"/>
    <property type="match status" value="1"/>
</dbReference>
<dbReference type="GO" id="GO:0016791">
    <property type="term" value="F:phosphatase activity"/>
    <property type="evidence" value="ECO:0007669"/>
    <property type="project" value="TreeGrafter"/>
</dbReference>
<dbReference type="InterPro" id="IPR023214">
    <property type="entry name" value="HAD_sf"/>
</dbReference>
<dbReference type="PROSITE" id="PS01229">
    <property type="entry name" value="COF_2"/>
    <property type="match status" value="1"/>
</dbReference>
<keyword evidence="2" id="KW-1185">Reference proteome</keyword>
<dbReference type="SFLD" id="SFLDG01140">
    <property type="entry name" value="C2.B:_Phosphomannomutase_and_P"/>
    <property type="match status" value="1"/>
</dbReference>
<organism evidence="1 2">
    <name type="scientific">Enterococcus columbae DSM 7374 = ATCC 51263</name>
    <dbReference type="NCBI Taxonomy" id="1121865"/>
    <lineage>
        <taxon>Bacteria</taxon>
        <taxon>Bacillati</taxon>
        <taxon>Bacillota</taxon>
        <taxon>Bacilli</taxon>
        <taxon>Lactobacillales</taxon>
        <taxon>Enterococcaceae</taxon>
        <taxon>Enterococcus</taxon>
    </lineage>
</organism>
<dbReference type="OrthoDB" id="9810101at2"/>
<dbReference type="NCBIfam" id="TIGR01484">
    <property type="entry name" value="HAD-SF-IIB"/>
    <property type="match status" value="1"/>
</dbReference>
<dbReference type="NCBIfam" id="TIGR00099">
    <property type="entry name" value="Cof-subfamily"/>
    <property type="match status" value="1"/>
</dbReference>
<evidence type="ECO:0000313" key="2">
    <source>
        <dbReference type="Proteomes" id="UP000014113"/>
    </source>
</evidence>
<reference evidence="1 2" key="1">
    <citation type="submission" date="2013-03" db="EMBL/GenBank/DDBJ databases">
        <title>The Genome Sequence of Enterococcus columbae ATCC_51263 (PacBio/Illumina hybrid assembly).</title>
        <authorList>
            <consortium name="The Broad Institute Genomics Platform"/>
            <consortium name="The Broad Institute Genome Sequencing Center for Infectious Disease"/>
            <person name="Earl A."/>
            <person name="Russ C."/>
            <person name="Gilmore M."/>
            <person name="Surin D."/>
            <person name="Walker B."/>
            <person name="Young S."/>
            <person name="Zeng Q."/>
            <person name="Gargeya S."/>
            <person name="Fitzgerald M."/>
            <person name="Haas B."/>
            <person name="Abouelleil A."/>
            <person name="Allen A.W."/>
            <person name="Alvarado L."/>
            <person name="Arachchi H.M."/>
            <person name="Berlin A.M."/>
            <person name="Chapman S.B."/>
            <person name="Gainer-Dewar J."/>
            <person name="Goldberg J."/>
            <person name="Griggs A."/>
            <person name="Gujja S."/>
            <person name="Hansen M."/>
            <person name="Howarth C."/>
            <person name="Imamovic A."/>
            <person name="Ireland A."/>
            <person name="Larimer J."/>
            <person name="McCowan C."/>
            <person name="Murphy C."/>
            <person name="Pearson M."/>
            <person name="Poon T.W."/>
            <person name="Priest M."/>
            <person name="Roberts A."/>
            <person name="Saif S."/>
            <person name="Shea T."/>
            <person name="Sisk P."/>
            <person name="Sykes S."/>
            <person name="Wortman J."/>
            <person name="Nusbaum C."/>
            <person name="Birren B."/>
        </authorList>
    </citation>
    <scope>NUCLEOTIDE SEQUENCE [LARGE SCALE GENOMIC DNA]</scope>
    <source>
        <strain evidence="1 2">ATCC 51263</strain>
    </source>
</reference>
<dbReference type="STRING" id="1121865.OMW_00503"/>
<dbReference type="SUPFAM" id="SSF56784">
    <property type="entry name" value="HAD-like"/>
    <property type="match status" value="1"/>
</dbReference>
<evidence type="ECO:0008006" key="3">
    <source>
        <dbReference type="Google" id="ProtNLM"/>
    </source>
</evidence>
<protein>
    <recommendedName>
        <fullName evidence="3">HAD superfamily hydrolase</fullName>
    </recommendedName>
</protein>
<accession>S1N6F3</accession>
<dbReference type="eggNOG" id="COG0561">
    <property type="taxonomic scope" value="Bacteria"/>
</dbReference>
<dbReference type="PANTHER" id="PTHR10000">
    <property type="entry name" value="PHOSPHOSERINE PHOSPHATASE"/>
    <property type="match status" value="1"/>
</dbReference>
<dbReference type="Gene3D" id="3.40.50.1000">
    <property type="entry name" value="HAD superfamily/HAD-like"/>
    <property type="match status" value="1"/>
</dbReference>
<dbReference type="EMBL" id="ASWJ01000004">
    <property type="protein sequence ID" value="EOW84605.1"/>
    <property type="molecule type" value="Genomic_DNA"/>
</dbReference>
<name>S1N6F3_9ENTE</name>
<dbReference type="Gene3D" id="3.30.1240.10">
    <property type="match status" value="1"/>
</dbReference>
<dbReference type="InterPro" id="IPR036412">
    <property type="entry name" value="HAD-like_sf"/>
</dbReference>
<dbReference type="InterPro" id="IPR006379">
    <property type="entry name" value="HAD-SF_hydro_IIB"/>
</dbReference>
<comment type="caution">
    <text evidence="1">The sequence shown here is derived from an EMBL/GenBank/DDBJ whole genome shotgun (WGS) entry which is preliminary data.</text>
</comment>
<gene>
    <name evidence="1" type="ORF">I568_01101</name>
</gene>
<dbReference type="PANTHER" id="PTHR10000:SF25">
    <property type="entry name" value="PHOSPHATASE YKRA-RELATED"/>
    <property type="match status" value="1"/>
</dbReference>
<dbReference type="AlphaFoldDB" id="S1N6F3"/>
<sequence>MSEIKIIFFDIDGTLIDMNRKQITQKTLLALQQLQEKGIKICLASGRPPIQLPHFDNVDFDAFLTFNGSYCYTKEQKVVHKNALLKSDVKQMVHNARQLNRALSVATKDRTLANSIDEDLVAYYGVGGFKVEVDAHFEQVIDQEEVFQMMISGRKEEYPAMLKDVKAAAITAWWDRAFDVIPKDGGKGVGVEKVLAHYGFDRMQAMAFGDGGNDIEMLQAVGHGIAMGNALDEIKNIADDVCGSVTEDGIYYYCKEKGLI</sequence>
<dbReference type="GO" id="GO:0005829">
    <property type="term" value="C:cytosol"/>
    <property type="evidence" value="ECO:0007669"/>
    <property type="project" value="TreeGrafter"/>
</dbReference>
<dbReference type="GO" id="GO:0000287">
    <property type="term" value="F:magnesium ion binding"/>
    <property type="evidence" value="ECO:0007669"/>
    <property type="project" value="TreeGrafter"/>
</dbReference>
<dbReference type="RefSeq" id="WP_016182666.1">
    <property type="nucleotide sequence ID" value="NZ_JXKI01000030.1"/>
</dbReference>
<dbReference type="InterPro" id="IPR000150">
    <property type="entry name" value="Cof"/>
</dbReference>
<evidence type="ECO:0000313" key="1">
    <source>
        <dbReference type="EMBL" id="EOW84605.1"/>
    </source>
</evidence>